<evidence type="ECO:0000313" key="1">
    <source>
        <dbReference type="EMBL" id="MPM54043.1"/>
    </source>
</evidence>
<comment type="caution">
    <text evidence="1">The sequence shown here is derived from an EMBL/GenBank/DDBJ whole genome shotgun (WGS) entry which is preliminary data.</text>
</comment>
<dbReference type="EMBL" id="VSSQ01014619">
    <property type="protein sequence ID" value="MPM54043.1"/>
    <property type="molecule type" value="Genomic_DNA"/>
</dbReference>
<organism evidence="1">
    <name type="scientific">bioreactor metagenome</name>
    <dbReference type="NCBI Taxonomy" id="1076179"/>
    <lineage>
        <taxon>unclassified sequences</taxon>
        <taxon>metagenomes</taxon>
        <taxon>ecological metagenomes</taxon>
    </lineage>
</organism>
<protein>
    <submittedName>
        <fullName evidence="1">Uncharacterized protein</fullName>
    </submittedName>
</protein>
<gene>
    <name evidence="1" type="ORF">SDC9_100816</name>
</gene>
<name>A0A645AT49_9ZZZZ</name>
<dbReference type="AlphaFoldDB" id="A0A645AT49"/>
<sequence length="191" mass="21623">MILETSAAVNRTVVSRLERDFGGCAALRADCVKHFAVGVTGGFAARPALFATDGLILEALLSIELLLAGRENEFLTAILAYQCLVFEHLDFFPFSVLDFFDTRASADLVFAPTLANRKIRYPALRLSLTLLSEQLSRLDLHLDRTMLTNKLFAYVDRFACDWHRFSTTDPIHGHQKHYRARHMVIANIFYI</sequence>
<accession>A0A645AT49</accession>
<proteinExistence type="predicted"/>
<reference evidence="1" key="1">
    <citation type="submission" date="2019-08" db="EMBL/GenBank/DDBJ databases">
        <authorList>
            <person name="Kucharzyk K."/>
            <person name="Murdoch R.W."/>
            <person name="Higgins S."/>
            <person name="Loffler F."/>
        </authorList>
    </citation>
    <scope>NUCLEOTIDE SEQUENCE</scope>
</reference>